<accession>A0ABP9E7R3</accession>
<dbReference type="InterPro" id="IPR001867">
    <property type="entry name" value="OmpR/PhoB-type_DNA-bd"/>
</dbReference>
<dbReference type="SMART" id="SM00862">
    <property type="entry name" value="Trans_reg_C"/>
    <property type="match status" value="1"/>
</dbReference>
<evidence type="ECO:0000256" key="2">
    <source>
        <dbReference type="ARBA" id="ARBA00022553"/>
    </source>
</evidence>
<dbReference type="Pfam" id="PF00072">
    <property type="entry name" value="Response_reg"/>
    <property type="match status" value="1"/>
</dbReference>
<evidence type="ECO:0000259" key="9">
    <source>
        <dbReference type="PROSITE" id="PS50110"/>
    </source>
</evidence>
<dbReference type="RefSeq" id="WP_345699787.1">
    <property type="nucleotide sequence ID" value="NZ_BAABIS010000001.1"/>
</dbReference>
<feature type="DNA-binding region" description="OmpR/PhoB-type" evidence="8">
    <location>
        <begin position="127"/>
        <end position="225"/>
    </location>
</feature>
<keyword evidence="12" id="KW-1185">Reference proteome</keyword>
<evidence type="ECO:0000313" key="12">
    <source>
        <dbReference type="Proteomes" id="UP001501752"/>
    </source>
</evidence>
<evidence type="ECO:0000256" key="5">
    <source>
        <dbReference type="ARBA" id="ARBA00023125"/>
    </source>
</evidence>
<gene>
    <name evidence="11" type="primary">prrA</name>
    <name evidence="11" type="ORF">GCM10023235_57560</name>
</gene>
<dbReference type="PANTHER" id="PTHR48111:SF22">
    <property type="entry name" value="REGULATOR OF RPOS"/>
    <property type="match status" value="1"/>
</dbReference>
<evidence type="ECO:0000259" key="10">
    <source>
        <dbReference type="PROSITE" id="PS51755"/>
    </source>
</evidence>
<dbReference type="InterPro" id="IPR001789">
    <property type="entry name" value="Sig_transdc_resp-reg_receiver"/>
</dbReference>
<feature type="domain" description="OmpR/PhoB-type" evidence="10">
    <location>
        <begin position="127"/>
        <end position="225"/>
    </location>
</feature>
<name>A0ABP9E7R3_9ACTN</name>
<dbReference type="PANTHER" id="PTHR48111">
    <property type="entry name" value="REGULATOR OF RPOS"/>
    <property type="match status" value="1"/>
</dbReference>
<dbReference type="Pfam" id="PF00486">
    <property type="entry name" value="Trans_reg_C"/>
    <property type="match status" value="1"/>
</dbReference>
<feature type="domain" description="Response regulatory" evidence="9">
    <location>
        <begin position="5"/>
        <end position="119"/>
    </location>
</feature>
<sequence length="233" mass="25427">MSNGRVLVVDDDAAIRRALERGLRLAGFGVALAADGAAALEQSAAGPPDVLVLDVSMPGLSGTEVCRTLRARGDDTPVLMLSALDELADRVAGLQAGADDYLVKPFALEELVLRLHALLRRRPPAPSDRLCVGPLTVEPETRRAAWADQELQLTRREFELLTQFARNPGIVLSRELLLDRVWGYDFEVRTDAVDTFVSYLRRKLEAGGRPRIVHTVRGVGFVLRAPAGGAERR</sequence>
<keyword evidence="5 8" id="KW-0238">DNA-binding</keyword>
<dbReference type="Proteomes" id="UP001501752">
    <property type="component" value="Unassembled WGS sequence"/>
</dbReference>
<keyword evidence="3" id="KW-0902">Two-component regulatory system</keyword>
<evidence type="ECO:0000256" key="6">
    <source>
        <dbReference type="ARBA" id="ARBA00023163"/>
    </source>
</evidence>
<reference evidence="12" key="1">
    <citation type="journal article" date="2019" name="Int. J. Syst. Evol. Microbiol.">
        <title>The Global Catalogue of Microorganisms (GCM) 10K type strain sequencing project: providing services to taxonomists for standard genome sequencing and annotation.</title>
        <authorList>
            <consortium name="The Broad Institute Genomics Platform"/>
            <consortium name="The Broad Institute Genome Sequencing Center for Infectious Disease"/>
            <person name="Wu L."/>
            <person name="Ma J."/>
        </authorList>
    </citation>
    <scope>NUCLEOTIDE SEQUENCE [LARGE SCALE GENOMIC DNA]</scope>
    <source>
        <strain evidence="12">JCM 13006</strain>
    </source>
</reference>
<dbReference type="Gene3D" id="1.10.10.10">
    <property type="entry name" value="Winged helix-like DNA-binding domain superfamily/Winged helix DNA-binding domain"/>
    <property type="match status" value="1"/>
</dbReference>
<evidence type="ECO:0000313" key="11">
    <source>
        <dbReference type="EMBL" id="GAA4871149.1"/>
    </source>
</evidence>
<dbReference type="Gene3D" id="6.10.250.690">
    <property type="match status" value="1"/>
</dbReference>
<dbReference type="SMART" id="SM00448">
    <property type="entry name" value="REC"/>
    <property type="match status" value="1"/>
</dbReference>
<dbReference type="InterPro" id="IPR011006">
    <property type="entry name" value="CheY-like_superfamily"/>
</dbReference>
<dbReference type="Gene3D" id="3.40.50.2300">
    <property type="match status" value="1"/>
</dbReference>
<protein>
    <submittedName>
        <fullName evidence="11">Two-component system response regulator PrrA</fullName>
    </submittedName>
</protein>
<comment type="caution">
    <text evidence="11">The sequence shown here is derived from an EMBL/GenBank/DDBJ whole genome shotgun (WGS) entry which is preliminary data.</text>
</comment>
<dbReference type="CDD" id="cd00383">
    <property type="entry name" value="trans_reg_C"/>
    <property type="match status" value="1"/>
</dbReference>
<dbReference type="PROSITE" id="PS50110">
    <property type="entry name" value="RESPONSE_REGULATORY"/>
    <property type="match status" value="1"/>
</dbReference>
<evidence type="ECO:0000256" key="8">
    <source>
        <dbReference type="PROSITE-ProRule" id="PRU01091"/>
    </source>
</evidence>
<evidence type="ECO:0000256" key="4">
    <source>
        <dbReference type="ARBA" id="ARBA00023015"/>
    </source>
</evidence>
<feature type="modified residue" description="4-aspartylphosphate" evidence="7">
    <location>
        <position position="54"/>
    </location>
</feature>
<evidence type="ECO:0000256" key="3">
    <source>
        <dbReference type="ARBA" id="ARBA00023012"/>
    </source>
</evidence>
<dbReference type="SUPFAM" id="SSF52172">
    <property type="entry name" value="CheY-like"/>
    <property type="match status" value="1"/>
</dbReference>
<proteinExistence type="predicted"/>
<keyword evidence="6" id="KW-0804">Transcription</keyword>
<evidence type="ECO:0000256" key="1">
    <source>
        <dbReference type="ARBA" id="ARBA00004496"/>
    </source>
</evidence>
<dbReference type="EMBL" id="BAABIS010000001">
    <property type="protein sequence ID" value="GAA4871149.1"/>
    <property type="molecule type" value="Genomic_DNA"/>
</dbReference>
<keyword evidence="2 7" id="KW-0597">Phosphoprotein</keyword>
<dbReference type="PROSITE" id="PS51755">
    <property type="entry name" value="OMPR_PHOB"/>
    <property type="match status" value="1"/>
</dbReference>
<evidence type="ECO:0000256" key="7">
    <source>
        <dbReference type="PROSITE-ProRule" id="PRU00169"/>
    </source>
</evidence>
<keyword evidence="4" id="KW-0805">Transcription regulation</keyword>
<dbReference type="InterPro" id="IPR036388">
    <property type="entry name" value="WH-like_DNA-bd_sf"/>
</dbReference>
<comment type="subcellular location">
    <subcellularLocation>
        <location evidence="1">Cytoplasm</location>
    </subcellularLocation>
</comment>
<dbReference type="InterPro" id="IPR039420">
    <property type="entry name" value="WalR-like"/>
</dbReference>
<organism evidence="11 12">
    <name type="scientific">Kitasatospora terrestris</name>
    <dbReference type="NCBI Taxonomy" id="258051"/>
    <lineage>
        <taxon>Bacteria</taxon>
        <taxon>Bacillati</taxon>
        <taxon>Actinomycetota</taxon>
        <taxon>Actinomycetes</taxon>
        <taxon>Kitasatosporales</taxon>
        <taxon>Streptomycetaceae</taxon>
        <taxon>Kitasatospora</taxon>
    </lineage>
</organism>